<evidence type="ECO:0000313" key="2">
    <source>
        <dbReference type="EMBL" id="SHM09204.1"/>
    </source>
</evidence>
<dbReference type="InterPro" id="IPR058548">
    <property type="entry name" value="MlaB-like_STAS"/>
</dbReference>
<dbReference type="PROSITE" id="PS50801">
    <property type="entry name" value="STAS"/>
    <property type="match status" value="1"/>
</dbReference>
<dbReference type="OrthoDB" id="3296948at2"/>
<dbReference type="STRING" id="310782.SAMN05216499_10896"/>
<protein>
    <submittedName>
        <fullName evidence="2">Anti-anti-sigma factor</fullName>
    </submittedName>
</protein>
<dbReference type="RefSeq" id="WP_073498269.1">
    <property type="nucleotide sequence ID" value="NZ_FRBI01000008.1"/>
</dbReference>
<dbReference type="Pfam" id="PF13466">
    <property type="entry name" value="STAS_2"/>
    <property type="match status" value="1"/>
</dbReference>
<proteinExistence type="predicted"/>
<accession>A0A1M7FYQ0</accession>
<dbReference type="PANTHER" id="PTHR33495">
    <property type="entry name" value="ANTI-SIGMA FACTOR ANTAGONIST TM_1081-RELATED-RELATED"/>
    <property type="match status" value="1"/>
</dbReference>
<gene>
    <name evidence="2" type="ORF">SAMN05216499_10896</name>
</gene>
<dbReference type="SUPFAM" id="SSF52091">
    <property type="entry name" value="SpoIIaa-like"/>
    <property type="match status" value="1"/>
</dbReference>
<organism evidence="2 3">
    <name type="scientific">Actinacidiphila paucisporea</name>
    <dbReference type="NCBI Taxonomy" id="310782"/>
    <lineage>
        <taxon>Bacteria</taxon>
        <taxon>Bacillati</taxon>
        <taxon>Actinomycetota</taxon>
        <taxon>Actinomycetes</taxon>
        <taxon>Kitasatosporales</taxon>
        <taxon>Streptomycetaceae</taxon>
        <taxon>Actinacidiphila</taxon>
    </lineage>
</organism>
<dbReference type="Proteomes" id="UP000184111">
    <property type="component" value="Unassembled WGS sequence"/>
</dbReference>
<evidence type="ECO:0000259" key="1">
    <source>
        <dbReference type="PROSITE" id="PS50801"/>
    </source>
</evidence>
<dbReference type="CDD" id="cd07043">
    <property type="entry name" value="STAS_anti-anti-sigma_factors"/>
    <property type="match status" value="1"/>
</dbReference>
<keyword evidence="3" id="KW-1185">Reference proteome</keyword>
<dbReference type="PANTHER" id="PTHR33495:SF2">
    <property type="entry name" value="ANTI-SIGMA FACTOR ANTAGONIST TM_1081-RELATED"/>
    <property type="match status" value="1"/>
</dbReference>
<evidence type="ECO:0000313" key="3">
    <source>
        <dbReference type="Proteomes" id="UP000184111"/>
    </source>
</evidence>
<dbReference type="InterPro" id="IPR002645">
    <property type="entry name" value="STAS_dom"/>
</dbReference>
<feature type="domain" description="STAS" evidence="1">
    <location>
        <begin position="36"/>
        <end position="126"/>
    </location>
</feature>
<dbReference type="GO" id="GO:0043856">
    <property type="term" value="F:anti-sigma factor antagonist activity"/>
    <property type="evidence" value="ECO:0007669"/>
    <property type="project" value="TreeGrafter"/>
</dbReference>
<name>A0A1M7FYQ0_9ACTN</name>
<reference evidence="2 3" key="1">
    <citation type="submission" date="2016-11" db="EMBL/GenBank/DDBJ databases">
        <authorList>
            <person name="Jaros S."/>
            <person name="Januszkiewicz K."/>
            <person name="Wedrychowicz H."/>
        </authorList>
    </citation>
    <scope>NUCLEOTIDE SEQUENCE [LARGE SCALE GENOMIC DNA]</scope>
    <source>
        <strain evidence="2 3">CGMCC 4.2025</strain>
    </source>
</reference>
<dbReference type="AlphaFoldDB" id="A0A1M7FYQ0"/>
<dbReference type="InterPro" id="IPR036513">
    <property type="entry name" value="STAS_dom_sf"/>
</dbReference>
<dbReference type="EMBL" id="FRBI01000008">
    <property type="protein sequence ID" value="SHM09204.1"/>
    <property type="molecule type" value="Genomic_DNA"/>
</dbReference>
<sequence length="166" mass="17247">MSGGRSCSIPPARSGTVTVTSATRAVRVVRHLRSGLVMRLTEAGGLVRVAVHGEVDLDCADLLEHVLTDALRSSPDGLHLDLSGVGFFDCAGLNTLLRARALAVAEGREMSVTSASAAVARVLDLTRTWPAFTPPADARVVPADALTPADARAVPAPRTIGHTHLA</sequence>
<dbReference type="Gene3D" id="3.30.750.24">
    <property type="entry name" value="STAS domain"/>
    <property type="match status" value="1"/>
</dbReference>